<dbReference type="Gramene" id="Psat05G0453500-T1">
    <property type="protein sequence ID" value="KAI5408736.1"/>
    <property type="gene ID" value="KIW84_054535"/>
</dbReference>
<dbReference type="Gene3D" id="3.20.20.140">
    <property type="entry name" value="Metal-dependent hydrolases"/>
    <property type="match status" value="1"/>
</dbReference>
<evidence type="ECO:0000313" key="4">
    <source>
        <dbReference type="EMBL" id="KAI5408736.1"/>
    </source>
</evidence>
<evidence type="ECO:0000256" key="1">
    <source>
        <dbReference type="ARBA" id="ARBA00004123"/>
    </source>
</evidence>
<dbReference type="GO" id="GO:0005655">
    <property type="term" value="C:nucleolar ribonuclease P complex"/>
    <property type="evidence" value="ECO:0007669"/>
    <property type="project" value="TreeGrafter"/>
</dbReference>
<evidence type="ECO:0000256" key="3">
    <source>
        <dbReference type="ARBA" id="ARBA00022694"/>
    </source>
</evidence>
<dbReference type="PANTHER" id="PTHR13031">
    <property type="entry name" value="RIBONUCLEASE P SUBUNIT P30"/>
    <property type="match status" value="1"/>
</dbReference>
<proteinExistence type="inferred from homology"/>
<comment type="subcellular location">
    <subcellularLocation>
        <location evidence="1">Nucleus</location>
    </subcellularLocation>
</comment>
<dbReference type="InterPro" id="IPR016195">
    <property type="entry name" value="Pol/histidinol_Pase-like"/>
</dbReference>
<dbReference type="PANTHER" id="PTHR13031:SF0">
    <property type="entry name" value="RIBONUCLEASE P PROTEIN SUBUNIT P30"/>
    <property type="match status" value="1"/>
</dbReference>
<dbReference type="SUPFAM" id="SSF89550">
    <property type="entry name" value="PHP domain-like"/>
    <property type="match status" value="1"/>
</dbReference>
<reference evidence="4 5" key="1">
    <citation type="journal article" date="2022" name="Nat. Genet.">
        <title>Improved pea reference genome and pan-genome highlight genomic features and evolutionary characteristics.</title>
        <authorList>
            <person name="Yang T."/>
            <person name="Liu R."/>
            <person name="Luo Y."/>
            <person name="Hu S."/>
            <person name="Wang D."/>
            <person name="Wang C."/>
            <person name="Pandey M.K."/>
            <person name="Ge S."/>
            <person name="Xu Q."/>
            <person name="Li N."/>
            <person name="Li G."/>
            <person name="Huang Y."/>
            <person name="Saxena R.K."/>
            <person name="Ji Y."/>
            <person name="Li M."/>
            <person name="Yan X."/>
            <person name="He Y."/>
            <person name="Liu Y."/>
            <person name="Wang X."/>
            <person name="Xiang C."/>
            <person name="Varshney R.K."/>
            <person name="Ding H."/>
            <person name="Gao S."/>
            <person name="Zong X."/>
        </authorList>
    </citation>
    <scope>NUCLEOTIDE SEQUENCE [LARGE SCALE GENOMIC DNA]</scope>
    <source>
        <strain evidence="4 5">cv. Zhongwan 6</strain>
    </source>
</reference>
<dbReference type="InterPro" id="IPR002738">
    <property type="entry name" value="RNase_P_p30"/>
</dbReference>
<evidence type="ECO:0000256" key="2">
    <source>
        <dbReference type="ARBA" id="ARBA00007331"/>
    </source>
</evidence>
<dbReference type="Proteomes" id="UP001058974">
    <property type="component" value="Chromosome 5"/>
</dbReference>
<dbReference type="GO" id="GO:0003723">
    <property type="term" value="F:RNA binding"/>
    <property type="evidence" value="ECO:0007669"/>
    <property type="project" value="TreeGrafter"/>
</dbReference>
<comment type="similarity">
    <text evidence="2">Belongs to the eukaryotic/archaeal RNase P protein component 3 family.</text>
</comment>
<accession>A0A9D4WY51</accession>
<dbReference type="EMBL" id="JAMSHJ010000005">
    <property type="protein sequence ID" value="KAI5408736.1"/>
    <property type="molecule type" value="Genomic_DNA"/>
</dbReference>
<comment type="caution">
    <text evidence="4">The sequence shown here is derived from an EMBL/GenBank/DDBJ whole genome shotgun (WGS) entry which is preliminary data.</text>
</comment>
<dbReference type="GO" id="GO:0008033">
    <property type="term" value="P:tRNA processing"/>
    <property type="evidence" value="ECO:0007669"/>
    <property type="project" value="UniProtKB-KW"/>
</dbReference>
<gene>
    <name evidence="4" type="ORF">KIW84_054535</name>
</gene>
<name>A0A9D4WY51_PEA</name>
<protein>
    <submittedName>
        <fullName evidence="4">Uncharacterized protein</fullName>
    </submittedName>
</protein>
<keyword evidence="5" id="KW-1185">Reference proteome</keyword>
<evidence type="ECO:0000313" key="5">
    <source>
        <dbReference type="Proteomes" id="UP001058974"/>
    </source>
</evidence>
<sequence length="97" mass="10852">MFELEETGYQLIIKTCQMATQRGVVFEVSYSGLIADVQLRRQLISGAKLLIDWTRGRDIVFSSAAPSVSFSQCSKEKAVSQRGNKSRGFIIRLSISF</sequence>
<organism evidence="4 5">
    <name type="scientific">Pisum sativum</name>
    <name type="common">Garden pea</name>
    <name type="synonym">Lathyrus oleraceus</name>
    <dbReference type="NCBI Taxonomy" id="3888"/>
    <lineage>
        <taxon>Eukaryota</taxon>
        <taxon>Viridiplantae</taxon>
        <taxon>Streptophyta</taxon>
        <taxon>Embryophyta</taxon>
        <taxon>Tracheophyta</taxon>
        <taxon>Spermatophyta</taxon>
        <taxon>Magnoliopsida</taxon>
        <taxon>eudicotyledons</taxon>
        <taxon>Gunneridae</taxon>
        <taxon>Pentapetalae</taxon>
        <taxon>rosids</taxon>
        <taxon>fabids</taxon>
        <taxon>Fabales</taxon>
        <taxon>Fabaceae</taxon>
        <taxon>Papilionoideae</taxon>
        <taxon>50 kb inversion clade</taxon>
        <taxon>NPAAA clade</taxon>
        <taxon>Hologalegina</taxon>
        <taxon>IRL clade</taxon>
        <taxon>Fabeae</taxon>
        <taxon>Lathyrus</taxon>
    </lineage>
</organism>
<keyword evidence="3" id="KW-0819">tRNA processing</keyword>
<dbReference type="Pfam" id="PF01876">
    <property type="entry name" value="RNase_P_p30"/>
    <property type="match status" value="1"/>
</dbReference>
<dbReference type="AlphaFoldDB" id="A0A9D4WY51"/>